<dbReference type="PANTHER" id="PTHR38137">
    <property type="entry name" value="PRC-BARREL DOMAIN PROTEIN"/>
    <property type="match status" value="1"/>
</dbReference>
<dbReference type="AlphaFoldDB" id="A0A133V4M9"/>
<evidence type="ECO:0000313" key="3">
    <source>
        <dbReference type="Proteomes" id="UP000070344"/>
    </source>
</evidence>
<name>A0A133V4M9_9EURY</name>
<gene>
    <name evidence="2" type="ORF">AKJ41_01550</name>
</gene>
<dbReference type="Pfam" id="PF05239">
    <property type="entry name" value="PRC"/>
    <property type="match status" value="1"/>
</dbReference>
<protein>
    <recommendedName>
        <fullName evidence="1">PRC-barrel domain-containing protein</fullName>
    </recommendedName>
</protein>
<dbReference type="SUPFAM" id="SSF50346">
    <property type="entry name" value="PRC-barrel domain"/>
    <property type="match status" value="1"/>
</dbReference>
<sequence length="65" mass="7381">MKVSDYYGLDMYSDKGYYIGEVQEVMLDLDEGEVAGLVFERKGKRNKMIPYGSVLAIGDIIVIKR</sequence>
<dbReference type="Gene3D" id="2.30.30.240">
    <property type="entry name" value="PRC-barrel domain"/>
    <property type="match status" value="1"/>
</dbReference>
<evidence type="ECO:0000259" key="1">
    <source>
        <dbReference type="Pfam" id="PF05239"/>
    </source>
</evidence>
<dbReference type="EMBL" id="LHXV01000013">
    <property type="protein sequence ID" value="KXB01408.1"/>
    <property type="molecule type" value="Genomic_DNA"/>
</dbReference>
<evidence type="ECO:0000313" key="2">
    <source>
        <dbReference type="EMBL" id="KXB01408.1"/>
    </source>
</evidence>
<dbReference type="InterPro" id="IPR011033">
    <property type="entry name" value="PRC_barrel-like_sf"/>
</dbReference>
<dbReference type="InterPro" id="IPR027275">
    <property type="entry name" value="PRC-brl_dom"/>
</dbReference>
<accession>A0A133V4M9</accession>
<reference evidence="2 3" key="1">
    <citation type="journal article" date="2016" name="Sci. Rep.">
        <title>Metabolic traits of an uncultured archaeal lineage -MSBL1- from brine pools of the Red Sea.</title>
        <authorList>
            <person name="Mwirichia R."/>
            <person name="Alam I."/>
            <person name="Rashid M."/>
            <person name="Vinu M."/>
            <person name="Ba-Alawi W."/>
            <person name="Anthony Kamau A."/>
            <person name="Kamanda Ngugi D."/>
            <person name="Goker M."/>
            <person name="Klenk H.P."/>
            <person name="Bajic V."/>
            <person name="Stingl U."/>
        </authorList>
    </citation>
    <scope>NUCLEOTIDE SEQUENCE [LARGE SCALE GENOMIC DNA]</scope>
    <source>
        <strain evidence="2">SCGC-AAA259O05</strain>
    </source>
</reference>
<organism evidence="2 3">
    <name type="scientific">candidate division MSBL1 archaeon SCGC-AAA259O05</name>
    <dbReference type="NCBI Taxonomy" id="1698271"/>
    <lineage>
        <taxon>Archaea</taxon>
        <taxon>Methanobacteriati</taxon>
        <taxon>Methanobacteriota</taxon>
        <taxon>candidate division MSBL1</taxon>
    </lineage>
</organism>
<proteinExistence type="predicted"/>
<keyword evidence="3" id="KW-1185">Reference proteome</keyword>
<feature type="domain" description="PRC-barrel" evidence="1">
    <location>
        <begin position="2"/>
        <end position="64"/>
    </location>
</feature>
<comment type="caution">
    <text evidence="2">The sequence shown here is derived from an EMBL/GenBank/DDBJ whole genome shotgun (WGS) entry which is preliminary data.</text>
</comment>
<dbReference type="Proteomes" id="UP000070344">
    <property type="component" value="Unassembled WGS sequence"/>
</dbReference>
<dbReference type="PANTHER" id="PTHR38137:SF1">
    <property type="entry name" value="PRC-BARREL DOMAIN-CONTAINING PROTEIN"/>
    <property type="match status" value="1"/>
</dbReference>